<evidence type="ECO:0000259" key="3">
    <source>
        <dbReference type="PROSITE" id="PS50158"/>
    </source>
</evidence>
<dbReference type="Pfam" id="PF14111">
    <property type="entry name" value="DUF4283"/>
    <property type="match status" value="1"/>
</dbReference>
<name>A0A067DJ43_CITSI</name>
<feature type="domain" description="CCHC-type" evidence="3">
    <location>
        <begin position="261"/>
        <end position="276"/>
    </location>
</feature>
<evidence type="ECO:0000256" key="1">
    <source>
        <dbReference type="PROSITE-ProRule" id="PRU00047"/>
    </source>
</evidence>
<evidence type="ECO:0000256" key="2">
    <source>
        <dbReference type="SAM" id="MobiDB-lite"/>
    </source>
</evidence>
<dbReference type="SUPFAM" id="SSF57756">
    <property type="entry name" value="Retrovirus zinc finger-like domains"/>
    <property type="match status" value="1"/>
</dbReference>
<keyword evidence="1" id="KW-0862">Zinc</keyword>
<protein>
    <recommendedName>
        <fullName evidence="3">CCHC-type domain-containing protein</fullName>
    </recommendedName>
</protein>
<keyword evidence="1" id="KW-0479">Metal-binding</keyword>
<keyword evidence="1" id="KW-0863">Zinc-finger</keyword>
<reference evidence="4 5" key="1">
    <citation type="submission" date="2014-04" db="EMBL/GenBank/DDBJ databases">
        <authorList>
            <consortium name="International Citrus Genome Consortium"/>
            <person name="Gmitter F."/>
            <person name="Chen C."/>
            <person name="Farmerie W."/>
            <person name="Harkins T."/>
            <person name="Desany B."/>
            <person name="Mohiuddin M."/>
            <person name="Kodira C."/>
            <person name="Borodovsky M."/>
            <person name="Lomsadze A."/>
            <person name="Burns P."/>
            <person name="Jenkins J."/>
            <person name="Prochnik S."/>
            <person name="Shu S."/>
            <person name="Chapman J."/>
            <person name="Pitluck S."/>
            <person name="Schmutz J."/>
            <person name="Rokhsar D."/>
        </authorList>
    </citation>
    <scope>NUCLEOTIDE SEQUENCE</scope>
</reference>
<dbReference type="STRING" id="2711.A0A067DJ43"/>
<feature type="region of interest" description="Disordered" evidence="2">
    <location>
        <begin position="1"/>
        <end position="20"/>
    </location>
</feature>
<dbReference type="PROSITE" id="PS50158">
    <property type="entry name" value="ZF_CCHC"/>
    <property type="match status" value="1"/>
</dbReference>
<keyword evidence="5" id="KW-1185">Reference proteome</keyword>
<dbReference type="GO" id="GO:0008270">
    <property type="term" value="F:zinc ion binding"/>
    <property type="evidence" value="ECO:0007669"/>
    <property type="project" value="UniProtKB-KW"/>
</dbReference>
<dbReference type="InterPro" id="IPR036875">
    <property type="entry name" value="Znf_CCHC_sf"/>
</dbReference>
<dbReference type="PANTHER" id="PTHR31286:SF99">
    <property type="entry name" value="DUF4283 DOMAIN-CONTAINING PROTEIN"/>
    <property type="match status" value="1"/>
</dbReference>
<feature type="non-terminal residue" evidence="4">
    <location>
        <position position="1"/>
    </location>
</feature>
<sequence>FLMVMRSDKAAQPPLAGDRSNMKAKFRAQGVDGDNPSPLSFRDMLMETQGHSENVSFGRQDDWELEEEDVTFREEEPMPYIAFSSRIRDRLVEPWEHSVVVKTLGRNLGYRALSFRLNKVWSSTTGFDIIDLANDYFLICFNNAKNVEFALTEGPWTVMGQYLSVQKWTPDFDVVNNKIDRIVAWIRLSEMNIHFYHKNIIRWLGQIIGPVVKIDSNTITAQRGKFSRLAVELDLQKPLVSQFNLEGRIQKVEYENLPTICFGCGKFGHYREACPDSVDITHTAKEDQLSLTETDKHDIVVTKDLDCQKPKFGEWMVVTRQPRPRKVTDKDTPKAIDKNRNRSGISQSRFGALAELTNEDMHPQDYDDDSVSHREPMISIPENIQTLGPKSRSMKKKPTNLPIRKLSTRKATNPIHLSQPTTENLDPNIQILSNYSYPNSQPPTMHGMHAKHDLFPTPVPCTKSSAPSTSMHGMHDPKQPISNTPAPDPVPVPTTLNPLHHKAVSFPKVALAPKAIAQYPSQRVCDPSLANEPPDKCTPCDFNRWETTAEPEESPVTSRSKSSLAANVCSVDAENGMEVEVEAFESSQ</sequence>
<dbReference type="InterPro" id="IPR040256">
    <property type="entry name" value="At4g02000-like"/>
</dbReference>
<dbReference type="InterPro" id="IPR001878">
    <property type="entry name" value="Znf_CCHC"/>
</dbReference>
<dbReference type="PANTHER" id="PTHR31286">
    <property type="entry name" value="GLYCINE-RICH CELL WALL STRUCTURAL PROTEIN 1.8-LIKE"/>
    <property type="match status" value="1"/>
</dbReference>
<feature type="compositionally biased region" description="Polar residues" evidence="2">
    <location>
        <begin position="462"/>
        <end position="471"/>
    </location>
</feature>
<dbReference type="Proteomes" id="UP000027120">
    <property type="component" value="Unassembled WGS sequence"/>
</dbReference>
<proteinExistence type="predicted"/>
<evidence type="ECO:0000313" key="5">
    <source>
        <dbReference type="Proteomes" id="UP000027120"/>
    </source>
</evidence>
<evidence type="ECO:0000313" key="4">
    <source>
        <dbReference type="EMBL" id="KDO39032.1"/>
    </source>
</evidence>
<dbReference type="AlphaFoldDB" id="A0A067DJ43"/>
<dbReference type="EMBL" id="KK787074">
    <property type="protein sequence ID" value="KDO39032.1"/>
    <property type="molecule type" value="Genomic_DNA"/>
</dbReference>
<organism evidence="4 5">
    <name type="scientific">Citrus sinensis</name>
    <name type="common">Sweet orange</name>
    <name type="synonym">Citrus aurantium var. sinensis</name>
    <dbReference type="NCBI Taxonomy" id="2711"/>
    <lineage>
        <taxon>Eukaryota</taxon>
        <taxon>Viridiplantae</taxon>
        <taxon>Streptophyta</taxon>
        <taxon>Embryophyta</taxon>
        <taxon>Tracheophyta</taxon>
        <taxon>Spermatophyta</taxon>
        <taxon>Magnoliopsida</taxon>
        <taxon>eudicotyledons</taxon>
        <taxon>Gunneridae</taxon>
        <taxon>Pentapetalae</taxon>
        <taxon>rosids</taxon>
        <taxon>malvids</taxon>
        <taxon>Sapindales</taxon>
        <taxon>Rutaceae</taxon>
        <taxon>Aurantioideae</taxon>
        <taxon>Citrus</taxon>
    </lineage>
</organism>
<dbReference type="InterPro" id="IPR025558">
    <property type="entry name" value="DUF4283"/>
</dbReference>
<feature type="region of interest" description="Disordered" evidence="2">
    <location>
        <begin position="462"/>
        <end position="483"/>
    </location>
</feature>
<dbReference type="GO" id="GO:0003676">
    <property type="term" value="F:nucleic acid binding"/>
    <property type="evidence" value="ECO:0007669"/>
    <property type="project" value="InterPro"/>
</dbReference>
<gene>
    <name evidence="4" type="ORF">CISIN_1g043150mg</name>
</gene>
<accession>A0A067DJ43</accession>